<dbReference type="PANTHER" id="PTHR30419">
    <property type="entry name" value="HTH-TYPE TRANSCRIPTIONAL REGULATOR YBHD"/>
    <property type="match status" value="1"/>
</dbReference>
<evidence type="ECO:0000256" key="1">
    <source>
        <dbReference type="ARBA" id="ARBA00009437"/>
    </source>
</evidence>
<comment type="similarity">
    <text evidence="1">Belongs to the LysR transcriptional regulatory family.</text>
</comment>
<reference evidence="6" key="2">
    <citation type="submission" date="2020-09" db="EMBL/GenBank/DDBJ databases">
        <authorList>
            <person name="Sun Q."/>
            <person name="Kim S."/>
        </authorList>
    </citation>
    <scope>NUCLEOTIDE SEQUENCE</scope>
    <source>
        <strain evidence="6">KCTC 42650</strain>
    </source>
</reference>
<evidence type="ECO:0000256" key="2">
    <source>
        <dbReference type="ARBA" id="ARBA00023015"/>
    </source>
</evidence>
<dbReference type="PROSITE" id="PS50931">
    <property type="entry name" value="HTH_LYSR"/>
    <property type="match status" value="1"/>
</dbReference>
<gene>
    <name evidence="6" type="ORF">GCM10017056_16360</name>
</gene>
<comment type="caution">
    <text evidence="6">The sequence shown here is derived from an EMBL/GenBank/DDBJ whole genome shotgun (WGS) entry which is preliminary data.</text>
</comment>
<dbReference type="Gene3D" id="1.10.10.10">
    <property type="entry name" value="Winged helix-like DNA-binding domain superfamily/Winged helix DNA-binding domain"/>
    <property type="match status" value="1"/>
</dbReference>
<dbReference type="InterPro" id="IPR036388">
    <property type="entry name" value="WH-like_DNA-bd_sf"/>
</dbReference>
<evidence type="ECO:0000256" key="3">
    <source>
        <dbReference type="ARBA" id="ARBA00023125"/>
    </source>
</evidence>
<sequence length="318" mass="35594">MLRPYEQRFPWNLDWNLLRTFMVVVEQKGISRAADFLGLKQPTISSALKRLEDVTGQQLVDRKPNRFQVTDAGRVLYSECAAIFGAVAQLPALMDADREELTGHISIVLASHVVSPHFDEVLEAYARRHPRVTFSMVVEESAEVAAHIRQNRASFGICLFNGTPRNLTTRVLFREFFGLYCGPRHRLFGRSNIALDELAGEPSASFQTEIEGGPLVSVGQLRERAGLAAGLHGVSSSLPEVRRMIVANIGIGALPVHVARKDVRLGELWQVPPYSNLPRVDIHLLTNPRRSLPPHEVAFLAMIDEMLARVSIDERTYR</sequence>
<keyword evidence="7" id="KW-1185">Reference proteome</keyword>
<name>A0A8J3GVT6_9RHOB</name>
<dbReference type="InterPro" id="IPR036390">
    <property type="entry name" value="WH_DNA-bd_sf"/>
</dbReference>
<dbReference type="PANTHER" id="PTHR30419:SF8">
    <property type="entry name" value="NITROGEN ASSIMILATION TRANSCRIPTIONAL ACTIVATOR-RELATED"/>
    <property type="match status" value="1"/>
</dbReference>
<keyword evidence="2" id="KW-0805">Transcription regulation</keyword>
<dbReference type="InterPro" id="IPR000847">
    <property type="entry name" value="LysR_HTH_N"/>
</dbReference>
<keyword evidence="3" id="KW-0238">DNA-binding</keyword>
<dbReference type="CDD" id="cd05466">
    <property type="entry name" value="PBP2_LTTR_substrate"/>
    <property type="match status" value="1"/>
</dbReference>
<keyword evidence="4" id="KW-0804">Transcription</keyword>
<evidence type="ECO:0000256" key="4">
    <source>
        <dbReference type="ARBA" id="ARBA00023163"/>
    </source>
</evidence>
<proteinExistence type="inferred from homology"/>
<dbReference type="GO" id="GO:0003677">
    <property type="term" value="F:DNA binding"/>
    <property type="evidence" value="ECO:0007669"/>
    <property type="project" value="UniProtKB-KW"/>
</dbReference>
<dbReference type="RefSeq" id="WP_189679576.1">
    <property type="nucleotide sequence ID" value="NZ_BNCJ01000003.1"/>
</dbReference>
<dbReference type="SUPFAM" id="SSF53850">
    <property type="entry name" value="Periplasmic binding protein-like II"/>
    <property type="match status" value="1"/>
</dbReference>
<dbReference type="GO" id="GO:0005829">
    <property type="term" value="C:cytosol"/>
    <property type="evidence" value="ECO:0007669"/>
    <property type="project" value="TreeGrafter"/>
</dbReference>
<evidence type="ECO:0000313" key="7">
    <source>
        <dbReference type="Proteomes" id="UP000626220"/>
    </source>
</evidence>
<reference evidence="6" key="1">
    <citation type="journal article" date="2014" name="Int. J. Syst. Evol. Microbiol.">
        <title>Complete genome sequence of Corynebacterium casei LMG S-19264T (=DSM 44701T), isolated from a smear-ripened cheese.</title>
        <authorList>
            <consortium name="US DOE Joint Genome Institute (JGI-PGF)"/>
            <person name="Walter F."/>
            <person name="Albersmeier A."/>
            <person name="Kalinowski J."/>
            <person name="Ruckert C."/>
        </authorList>
    </citation>
    <scope>NUCLEOTIDE SEQUENCE</scope>
    <source>
        <strain evidence="6">KCTC 42650</strain>
    </source>
</reference>
<evidence type="ECO:0000313" key="6">
    <source>
        <dbReference type="EMBL" id="GHF45455.1"/>
    </source>
</evidence>
<dbReference type="Pfam" id="PF03466">
    <property type="entry name" value="LysR_substrate"/>
    <property type="match status" value="1"/>
</dbReference>
<protein>
    <submittedName>
        <fullName evidence="6">LysR family transcriptional regulator</fullName>
    </submittedName>
</protein>
<dbReference type="Pfam" id="PF00126">
    <property type="entry name" value="HTH_1"/>
    <property type="match status" value="1"/>
</dbReference>
<dbReference type="InterPro" id="IPR050950">
    <property type="entry name" value="HTH-type_LysR_regulators"/>
</dbReference>
<dbReference type="SUPFAM" id="SSF46785">
    <property type="entry name" value="Winged helix' DNA-binding domain"/>
    <property type="match status" value="1"/>
</dbReference>
<dbReference type="AlphaFoldDB" id="A0A8J3GVT6"/>
<dbReference type="GO" id="GO:0003700">
    <property type="term" value="F:DNA-binding transcription factor activity"/>
    <property type="evidence" value="ECO:0007669"/>
    <property type="project" value="InterPro"/>
</dbReference>
<evidence type="ECO:0000259" key="5">
    <source>
        <dbReference type="PROSITE" id="PS50931"/>
    </source>
</evidence>
<dbReference type="Proteomes" id="UP000626220">
    <property type="component" value="Unassembled WGS sequence"/>
</dbReference>
<feature type="domain" description="HTH lysR-type" evidence="5">
    <location>
        <begin position="13"/>
        <end position="70"/>
    </location>
</feature>
<dbReference type="EMBL" id="BNCJ01000003">
    <property type="protein sequence ID" value="GHF45455.1"/>
    <property type="molecule type" value="Genomic_DNA"/>
</dbReference>
<dbReference type="PRINTS" id="PR00039">
    <property type="entry name" value="HTHLYSR"/>
</dbReference>
<dbReference type="Gene3D" id="3.40.190.10">
    <property type="entry name" value="Periplasmic binding protein-like II"/>
    <property type="match status" value="2"/>
</dbReference>
<organism evidence="6 7">
    <name type="scientific">Seohaeicola zhoushanensis</name>
    <dbReference type="NCBI Taxonomy" id="1569283"/>
    <lineage>
        <taxon>Bacteria</taxon>
        <taxon>Pseudomonadati</taxon>
        <taxon>Pseudomonadota</taxon>
        <taxon>Alphaproteobacteria</taxon>
        <taxon>Rhodobacterales</taxon>
        <taxon>Roseobacteraceae</taxon>
        <taxon>Seohaeicola</taxon>
    </lineage>
</organism>
<dbReference type="InterPro" id="IPR005119">
    <property type="entry name" value="LysR_subst-bd"/>
</dbReference>
<accession>A0A8J3GVT6</accession>